<dbReference type="AlphaFoldDB" id="A0AAD2PW35"/>
<evidence type="ECO:0000313" key="1">
    <source>
        <dbReference type="EMBL" id="CAJ1959176.1"/>
    </source>
</evidence>
<sequence length="391" mass="44309">MMENEGAGQRSVSRIRNPAGKKSCKCVVTKKTRGKNGNNKNVAGKPSACVGRNNQQYIMVAKIQRDVDVNTSAANGMSHMGPGTEYFVTLLNSFVEKYWEARLEGKQRKLCEKIVNTIQGRGGAFYKKAKGGYTRLDFESALKATDESLNEILIVKGKSKKRGKDDDIIFTATERVPKKHVVYGTNKWENSLFTPSHLSRYSDPNTSPKERGTIIQSIFEVLTNKFEKVLDPLSSNRLYVVSPCKWKEMIMGMLEDYKAEKEKYPNLVIVDAIQDDDFRPWKIDDSTKGSAIVISQVAKYNDPRASQTDKTNLLLNVSRRIEAGGGKIFEPLLRFNQYREIDPRFAVGTLQRFVERHTAFKMRMLRSEKYENNLFRAEAIGAKDVLYGSVL</sequence>
<evidence type="ECO:0000313" key="3">
    <source>
        <dbReference type="Proteomes" id="UP001295423"/>
    </source>
</evidence>
<protein>
    <submittedName>
        <fullName evidence="2">Uncharacterized protein</fullName>
    </submittedName>
</protein>
<accession>A0AAD2PW35</accession>
<keyword evidence="3" id="KW-1185">Reference proteome</keyword>
<dbReference type="EMBL" id="CAKOGP040001981">
    <property type="protein sequence ID" value="CAJ1959180.1"/>
    <property type="molecule type" value="Genomic_DNA"/>
</dbReference>
<comment type="caution">
    <text evidence="2">The sequence shown here is derived from an EMBL/GenBank/DDBJ whole genome shotgun (WGS) entry which is preliminary data.</text>
</comment>
<dbReference type="EMBL" id="CAKOGP040001981">
    <property type="protein sequence ID" value="CAJ1959176.1"/>
    <property type="molecule type" value="Genomic_DNA"/>
</dbReference>
<dbReference type="Proteomes" id="UP001295423">
    <property type="component" value="Unassembled WGS sequence"/>
</dbReference>
<gene>
    <name evidence="1" type="ORF">CYCCA115_LOCUS17599</name>
    <name evidence="2" type="ORF">CYCCA115_LOCUS17602</name>
</gene>
<organism evidence="2 3">
    <name type="scientific">Cylindrotheca closterium</name>
    <dbReference type="NCBI Taxonomy" id="2856"/>
    <lineage>
        <taxon>Eukaryota</taxon>
        <taxon>Sar</taxon>
        <taxon>Stramenopiles</taxon>
        <taxon>Ochrophyta</taxon>
        <taxon>Bacillariophyta</taxon>
        <taxon>Bacillariophyceae</taxon>
        <taxon>Bacillariophycidae</taxon>
        <taxon>Bacillariales</taxon>
        <taxon>Bacillariaceae</taxon>
        <taxon>Cylindrotheca</taxon>
    </lineage>
</organism>
<evidence type="ECO:0000313" key="2">
    <source>
        <dbReference type="EMBL" id="CAJ1959180.1"/>
    </source>
</evidence>
<proteinExistence type="predicted"/>
<reference evidence="2" key="1">
    <citation type="submission" date="2023-08" db="EMBL/GenBank/DDBJ databases">
        <authorList>
            <person name="Audoor S."/>
            <person name="Bilcke G."/>
        </authorList>
    </citation>
    <scope>NUCLEOTIDE SEQUENCE</scope>
</reference>
<name>A0AAD2PW35_9STRA</name>